<dbReference type="PANTHER" id="PTHR30576:SF8">
    <property type="entry name" value="UNDECAPRENYL-PHOSPHATE GALACTOSE PHOSPHOTRANSFERASE"/>
    <property type="match status" value="1"/>
</dbReference>
<reference evidence="5 6" key="1">
    <citation type="submission" date="2020-11" db="EMBL/GenBank/DDBJ databases">
        <title>A novel isolate from a Black sea contaminated sediment with potential to produce alkanes: Plantactinospora alkalitolerans sp. nov.</title>
        <authorList>
            <person name="Carro L."/>
            <person name="Veyisoglu A."/>
            <person name="Guven K."/>
            <person name="Schumann P."/>
            <person name="Klenk H.-P."/>
            <person name="Sahin N."/>
        </authorList>
    </citation>
    <scope>NUCLEOTIDE SEQUENCE [LARGE SCALE GENOMIC DNA]</scope>
    <source>
        <strain evidence="5 6">S1510</strain>
    </source>
</reference>
<organism evidence="5 6">
    <name type="scientific">Plantactinospora alkalitolerans</name>
    <dbReference type="NCBI Taxonomy" id="2789879"/>
    <lineage>
        <taxon>Bacteria</taxon>
        <taxon>Bacillati</taxon>
        <taxon>Actinomycetota</taxon>
        <taxon>Actinomycetes</taxon>
        <taxon>Micromonosporales</taxon>
        <taxon>Micromonosporaceae</taxon>
        <taxon>Plantactinospora</taxon>
    </lineage>
</organism>
<name>A0ABS0GXG2_9ACTN</name>
<evidence type="ECO:0000256" key="3">
    <source>
        <dbReference type="SAM" id="Phobius"/>
    </source>
</evidence>
<dbReference type="Proteomes" id="UP000638560">
    <property type="component" value="Unassembled WGS sequence"/>
</dbReference>
<dbReference type="EMBL" id="JADPUN010000173">
    <property type="protein sequence ID" value="MBF9130871.1"/>
    <property type="molecule type" value="Genomic_DNA"/>
</dbReference>
<comment type="similarity">
    <text evidence="1">Belongs to the bacterial sugar transferase family.</text>
</comment>
<keyword evidence="5" id="KW-0808">Transferase</keyword>
<keyword evidence="3" id="KW-0812">Transmembrane</keyword>
<evidence type="ECO:0000256" key="2">
    <source>
        <dbReference type="SAM" id="MobiDB-lite"/>
    </source>
</evidence>
<dbReference type="GO" id="GO:0016740">
    <property type="term" value="F:transferase activity"/>
    <property type="evidence" value="ECO:0007669"/>
    <property type="project" value="UniProtKB-KW"/>
</dbReference>
<protein>
    <submittedName>
        <fullName evidence="5">Sugar transferase</fullName>
    </submittedName>
</protein>
<evidence type="ECO:0000313" key="6">
    <source>
        <dbReference type="Proteomes" id="UP000638560"/>
    </source>
</evidence>
<comment type="caution">
    <text evidence="5">The sequence shown here is derived from an EMBL/GenBank/DDBJ whole genome shotgun (WGS) entry which is preliminary data.</text>
</comment>
<dbReference type="Pfam" id="PF02397">
    <property type="entry name" value="Bac_transf"/>
    <property type="match status" value="1"/>
</dbReference>
<accession>A0ABS0GXG2</accession>
<dbReference type="PANTHER" id="PTHR30576">
    <property type="entry name" value="COLANIC BIOSYNTHESIS UDP-GLUCOSE LIPID CARRIER TRANSFERASE"/>
    <property type="match status" value="1"/>
</dbReference>
<gene>
    <name evidence="5" type="ORF">I0C86_18180</name>
</gene>
<sequence>MGPSGPVTPVGRTRYDRTKRLLDVVLAILLLLVASPVMLAVAVVIAVTLGRPVLFRQARPGRHGELFELVKFRTMRPVDVAGGVVTDRDRLTRLGRRLRATSMDELPTLWNVVRGEMSLVGPRPLLVDYLDRYTPAQARRHEVRPGITGLAQVRGRNAMPFPERFAHDVWYVDNRSLRMDLHILVETVGAVLHRRGITAPGNPTMPEFLGNPTMPEFLGGTELPGQGGADHDAPAPSGPDGRTAPLGDLTGSRGAAGHWPADWRTG</sequence>
<dbReference type="InterPro" id="IPR003362">
    <property type="entry name" value="Bact_transf"/>
</dbReference>
<evidence type="ECO:0000256" key="1">
    <source>
        <dbReference type="ARBA" id="ARBA00006464"/>
    </source>
</evidence>
<keyword evidence="6" id="KW-1185">Reference proteome</keyword>
<keyword evidence="3" id="KW-1133">Transmembrane helix</keyword>
<evidence type="ECO:0000313" key="5">
    <source>
        <dbReference type="EMBL" id="MBF9130871.1"/>
    </source>
</evidence>
<keyword evidence="3" id="KW-0472">Membrane</keyword>
<feature type="transmembrane region" description="Helical" evidence="3">
    <location>
        <begin position="24"/>
        <end position="49"/>
    </location>
</feature>
<evidence type="ECO:0000259" key="4">
    <source>
        <dbReference type="Pfam" id="PF02397"/>
    </source>
</evidence>
<proteinExistence type="inferred from homology"/>
<feature type="region of interest" description="Disordered" evidence="2">
    <location>
        <begin position="216"/>
        <end position="266"/>
    </location>
</feature>
<feature type="domain" description="Bacterial sugar transferase" evidence="4">
    <location>
        <begin position="19"/>
        <end position="192"/>
    </location>
</feature>